<evidence type="ECO:0000256" key="1">
    <source>
        <dbReference type="ARBA" id="ARBA00000085"/>
    </source>
</evidence>
<evidence type="ECO:0000256" key="8">
    <source>
        <dbReference type="ARBA" id="ARBA00022692"/>
    </source>
</evidence>
<evidence type="ECO:0000313" key="21">
    <source>
        <dbReference type="Proteomes" id="UP000635142"/>
    </source>
</evidence>
<gene>
    <name evidence="20" type="ORF">H9Q16_03650</name>
</gene>
<keyword evidence="21" id="KW-1185">Reference proteome</keyword>
<dbReference type="InterPro" id="IPR036890">
    <property type="entry name" value="HATPase_C_sf"/>
</dbReference>
<dbReference type="GO" id="GO:0005886">
    <property type="term" value="C:plasma membrane"/>
    <property type="evidence" value="ECO:0007669"/>
    <property type="project" value="UniProtKB-SubCell"/>
</dbReference>
<comment type="function">
    <text evidence="15">Member of the two-component regulatory system DctB/DctD involved in the transport of C4-dicarboxylates. DctB functions as a membrane-associated protein kinase that phosphorylates DctD in response to environmental signals.</text>
</comment>
<accession>A0A927HE59</accession>
<dbReference type="SUPFAM" id="SSF47384">
    <property type="entry name" value="Homodimeric domain of signal transducing histidine kinase"/>
    <property type="match status" value="1"/>
</dbReference>
<dbReference type="Gene3D" id="1.10.287.130">
    <property type="match status" value="1"/>
</dbReference>
<dbReference type="InterPro" id="IPR029151">
    <property type="entry name" value="Sensor-like_sf"/>
</dbReference>
<keyword evidence="17" id="KW-0175">Coiled coil</keyword>
<keyword evidence="5" id="KW-0997">Cell inner membrane</keyword>
<dbReference type="Gene3D" id="3.30.450.20">
    <property type="entry name" value="PAS domain"/>
    <property type="match status" value="1"/>
</dbReference>
<dbReference type="InterPro" id="IPR003594">
    <property type="entry name" value="HATPase_dom"/>
</dbReference>
<evidence type="ECO:0000256" key="3">
    <source>
        <dbReference type="ARBA" id="ARBA00012438"/>
    </source>
</evidence>
<proteinExistence type="predicted"/>
<dbReference type="RefSeq" id="WP_191075146.1">
    <property type="nucleotide sequence ID" value="NZ_JACTAG010000001.1"/>
</dbReference>
<evidence type="ECO:0000256" key="7">
    <source>
        <dbReference type="ARBA" id="ARBA00022679"/>
    </source>
</evidence>
<keyword evidence="14 18" id="KW-0472">Membrane</keyword>
<keyword evidence="10 20" id="KW-0418">Kinase</keyword>
<dbReference type="PROSITE" id="PS50109">
    <property type="entry name" value="HIS_KIN"/>
    <property type="match status" value="1"/>
</dbReference>
<evidence type="ECO:0000256" key="9">
    <source>
        <dbReference type="ARBA" id="ARBA00022741"/>
    </source>
</evidence>
<evidence type="ECO:0000256" key="4">
    <source>
        <dbReference type="ARBA" id="ARBA00022475"/>
    </source>
</evidence>
<evidence type="ECO:0000256" key="11">
    <source>
        <dbReference type="ARBA" id="ARBA00022840"/>
    </source>
</evidence>
<evidence type="ECO:0000256" key="15">
    <source>
        <dbReference type="ARBA" id="ARBA00059004"/>
    </source>
</evidence>
<evidence type="ECO:0000256" key="17">
    <source>
        <dbReference type="SAM" id="Coils"/>
    </source>
</evidence>
<dbReference type="SMART" id="SM00388">
    <property type="entry name" value="HisKA"/>
    <property type="match status" value="1"/>
</dbReference>
<dbReference type="PRINTS" id="PR00344">
    <property type="entry name" value="BCTRLSENSOR"/>
</dbReference>
<keyword evidence="12 18" id="KW-1133">Transmembrane helix</keyword>
<keyword evidence="7" id="KW-0808">Transferase</keyword>
<dbReference type="AlphaFoldDB" id="A0A927HE59"/>
<dbReference type="PANTHER" id="PTHR43065:SF46">
    <property type="entry name" value="C4-DICARBOXYLATE TRANSPORT SENSOR PROTEIN DCTB"/>
    <property type="match status" value="1"/>
</dbReference>
<evidence type="ECO:0000259" key="19">
    <source>
        <dbReference type="PROSITE" id="PS50109"/>
    </source>
</evidence>
<evidence type="ECO:0000256" key="2">
    <source>
        <dbReference type="ARBA" id="ARBA00004429"/>
    </source>
</evidence>
<dbReference type="EMBL" id="JACTAG010000001">
    <property type="protein sequence ID" value="MBD3663009.1"/>
    <property type="molecule type" value="Genomic_DNA"/>
</dbReference>
<dbReference type="Pfam" id="PF02518">
    <property type="entry name" value="HATPase_c"/>
    <property type="match status" value="1"/>
</dbReference>
<evidence type="ECO:0000256" key="13">
    <source>
        <dbReference type="ARBA" id="ARBA00023012"/>
    </source>
</evidence>
<feature type="domain" description="Histidine kinase" evidence="19">
    <location>
        <begin position="362"/>
        <end position="574"/>
    </location>
</feature>
<keyword evidence="11" id="KW-0067">ATP-binding</keyword>
<keyword evidence="6" id="KW-0597">Phosphoprotein</keyword>
<feature type="transmembrane region" description="Helical" evidence="18">
    <location>
        <begin position="273"/>
        <end position="295"/>
    </location>
</feature>
<dbReference type="FunFam" id="1.10.287.130:FF:000049">
    <property type="entry name" value="C4-dicarboxylate transport sensor protein DctB"/>
    <property type="match status" value="1"/>
</dbReference>
<dbReference type="PIRSF" id="PIRSF036431">
    <property type="entry name" value="STHK_DctB"/>
    <property type="match status" value="1"/>
</dbReference>
<organism evidence="20 21">
    <name type="scientific">Sulfitobacter aestuariivivens</name>
    <dbReference type="NCBI Taxonomy" id="2766981"/>
    <lineage>
        <taxon>Bacteria</taxon>
        <taxon>Pseudomonadati</taxon>
        <taxon>Pseudomonadota</taxon>
        <taxon>Alphaproteobacteria</taxon>
        <taxon>Rhodobacterales</taxon>
        <taxon>Roseobacteraceae</taxon>
        <taxon>Sulfitobacter</taxon>
    </lineage>
</organism>
<comment type="catalytic activity">
    <reaction evidence="1">
        <text>ATP + protein L-histidine = ADP + protein N-phospho-L-histidine.</text>
        <dbReference type="EC" id="2.7.13.3"/>
    </reaction>
</comment>
<keyword evidence="8 18" id="KW-0812">Transmembrane</keyword>
<keyword evidence="13" id="KW-0902">Two-component regulatory system</keyword>
<dbReference type="SMART" id="SM00387">
    <property type="entry name" value="HATPase_c"/>
    <property type="match status" value="1"/>
</dbReference>
<evidence type="ECO:0000313" key="20">
    <source>
        <dbReference type="EMBL" id="MBD3663009.1"/>
    </source>
</evidence>
<keyword evidence="9" id="KW-0547">Nucleotide-binding</keyword>
<dbReference type="Gene3D" id="3.30.565.10">
    <property type="entry name" value="Histidine kinase-like ATPase, C-terminal domain"/>
    <property type="match status" value="1"/>
</dbReference>
<dbReference type="GO" id="GO:0005524">
    <property type="term" value="F:ATP binding"/>
    <property type="evidence" value="ECO:0007669"/>
    <property type="project" value="UniProtKB-KW"/>
</dbReference>
<dbReference type="InterPro" id="IPR004358">
    <property type="entry name" value="Sig_transdc_His_kin-like_C"/>
</dbReference>
<evidence type="ECO:0000256" key="6">
    <source>
        <dbReference type="ARBA" id="ARBA00022553"/>
    </source>
</evidence>
<dbReference type="Pfam" id="PF00512">
    <property type="entry name" value="HisKA"/>
    <property type="match status" value="1"/>
</dbReference>
<evidence type="ECO:0000256" key="18">
    <source>
        <dbReference type="SAM" id="Phobius"/>
    </source>
</evidence>
<dbReference type="PANTHER" id="PTHR43065">
    <property type="entry name" value="SENSOR HISTIDINE KINASE"/>
    <property type="match status" value="1"/>
</dbReference>
<dbReference type="CDD" id="cd00082">
    <property type="entry name" value="HisKA"/>
    <property type="match status" value="1"/>
</dbReference>
<evidence type="ECO:0000256" key="12">
    <source>
        <dbReference type="ARBA" id="ARBA00022989"/>
    </source>
</evidence>
<protein>
    <recommendedName>
        <fullName evidence="16">C4-dicarboxylate transport sensor protein DctB</fullName>
        <ecNumber evidence="3">2.7.13.3</ecNumber>
    </recommendedName>
</protein>
<dbReference type="Proteomes" id="UP000635142">
    <property type="component" value="Unassembled WGS sequence"/>
</dbReference>
<dbReference type="SUPFAM" id="SSF55874">
    <property type="entry name" value="ATPase domain of HSP90 chaperone/DNA topoisomerase II/histidine kinase"/>
    <property type="match status" value="1"/>
</dbReference>
<evidence type="ECO:0000256" key="16">
    <source>
        <dbReference type="ARBA" id="ARBA00073143"/>
    </source>
</evidence>
<keyword evidence="4" id="KW-1003">Cell membrane</keyword>
<comment type="caution">
    <text evidence="20">The sequence shown here is derived from an EMBL/GenBank/DDBJ whole genome shotgun (WGS) entry which is preliminary data.</text>
</comment>
<feature type="coiled-coil region" evidence="17">
    <location>
        <begin position="316"/>
        <end position="353"/>
    </location>
</feature>
<reference evidence="20" key="1">
    <citation type="submission" date="2020-08" db="EMBL/GenBank/DDBJ databases">
        <title>Sulfitobacter aestuariivivens sp. nov., isolated from a tidal flat.</title>
        <authorList>
            <person name="Park S."/>
            <person name="Yoon J.-H."/>
        </authorList>
    </citation>
    <scope>NUCLEOTIDE SEQUENCE</scope>
    <source>
        <strain evidence="20">TSTF-M16</strain>
    </source>
</reference>
<dbReference type="GO" id="GO:0000155">
    <property type="term" value="F:phosphorelay sensor kinase activity"/>
    <property type="evidence" value="ECO:0007669"/>
    <property type="project" value="InterPro"/>
</dbReference>
<evidence type="ECO:0000256" key="5">
    <source>
        <dbReference type="ARBA" id="ARBA00022519"/>
    </source>
</evidence>
<name>A0A927HE59_9RHOB</name>
<evidence type="ECO:0000256" key="10">
    <source>
        <dbReference type="ARBA" id="ARBA00022777"/>
    </source>
</evidence>
<sequence>MRQRLALVLAFLGIVLLLAGAVWRYGYAQGIDQLAARGQADLALAGDRLVGQLQRYRDLAVTMADHPHVRDVLAGTNTGDVDALLLEVADKSATLDLLVLDLEGRVAAAAQGALDRKLAAQPHVQRALRGALGWGHGPALPLTDRAFFHAAPVFAEDGGVQGVVLVVTDLNGIDYNWRGTNPAAFFTDSDGVVYISNRTEILFWQRPEGEAGLVTPEGAQPPFSATYIGPHEIWQLGWGRYLPGEALHLTQALPVIGMTGEVLLSVAEAKQLALAQAAAVAALCLAFGSLLYLAAERRRALSQANVQLEARVAARTTALRETNEQLRREAAEREEAQAALRRAQDDLVQAGKLSALGQMSAGISHELNQPLMAIRSFAENAVQFMERDRPERAAENLGRISDMARRMGRIIQNLRAFARQETGPQERVELGAVLTAAIDLTRSHVEDAGVRLIYDAPQRDVWVRGGEVRLGQVFVNLITNAVDAMAAAEEKQLDIAVVKEGTVAVRFADTGPGIEMPDKVFDPFYTTKSVGETAGMGLGLSISYGIVQSFGGQIKGSNLEGGGALFVVTLEPAAEKAVAA</sequence>
<dbReference type="SUPFAM" id="SSF103190">
    <property type="entry name" value="Sensory domain-like"/>
    <property type="match status" value="1"/>
</dbReference>
<dbReference type="InterPro" id="IPR005467">
    <property type="entry name" value="His_kinase_dom"/>
</dbReference>
<comment type="subcellular location">
    <subcellularLocation>
        <location evidence="2">Cell inner membrane</location>
        <topology evidence="2">Multi-pass membrane protein</topology>
    </subcellularLocation>
</comment>
<dbReference type="InterPro" id="IPR036097">
    <property type="entry name" value="HisK_dim/P_sf"/>
</dbReference>
<dbReference type="InterPro" id="IPR003661">
    <property type="entry name" value="HisK_dim/P_dom"/>
</dbReference>
<dbReference type="InterPro" id="IPR017055">
    <property type="entry name" value="Sig_transdc_His_kinase_DctB"/>
</dbReference>
<dbReference type="EC" id="2.7.13.3" evidence="3"/>
<evidence type="ECO:0000256" key="14">
    <source>
        <dbReference type="ARBA" id="ARBA00023136"/>
    </source>
</evidence>